<gene>
    <name evidence="1" type="ORF">SAMN00790413_00935</name>
</gene>
<dbReference type="Pfam" id="PF06097">
    <property type="entry name" value="DUF945"/>
    <property type="match status" value="1"/>
</dbReference>
<sequence length="457" mass="48169">MLPPRVPARSRRRSPLLALGLTVLIGAGAAAGATTVFSSRAQDVTRDFTTRFEAGLRASRMARVENVTYRRGLTESTQSMTVTLRPGAAEQAVVLLVMNHIQHGPFPGLRHLGQAVVNTEVRLADSAAQAQLDRAFAGRKPVIQTVIGFGGDTNTRVEVPTGRLTEDGSTVTWQPLAGNIRVSGTQSDTRLNWPGLTVQGQDGQAQLAGVTLSSGSRRQGPGDTLGLGRSSFTVDRLTFRGSGERVDLSGLKVSSESRASGPDHLDALVSYDVGEFSATGTTLRNVGLHLGLRHLARAPLNRLLNTLGEPQAADGAAPQFSAAQTAQMKTDLMALLRGSPRLTLDRLSLRQSSGDVTLTGEVGLGGAAALSERELEMLGQMPQMLAGMLDVRLDARASEKALNGLLALFGQAGGQDLSGMVKQLAEAGYVERRGGQLTAHFSMRGGQPLLNGQALGE</sequence>
<keyword evidence="2" id="KW-1185">Reference proteome</keyword>
<dbReference type="InterPro" id="IPR010352">
    <property type="entry name" value="DUF945"/>
</dbReference>
<accession>A0A1W1VC31</accession>
<proteinExistence type="predicted"/>
<dbReference type="AlphaFoldDB" id="A0A1W1VC31"/>
<dbReference type="EMBL" id="FWWU01000009">
    <property type="protein sequence ID" value="SMB90918.1"/>
    <property type="molecule type" value="Genomic_DNA"/>
</dbReference>
<dbReference type="RefSeq" id="WP_170928692.1">
    <property type="nucleotide sequence ID" value="NZ_FWWU01000009.1"/>
</dbReference>
<reference evidence="1 2" key="1">
    <citation type="submission" date="2017-04" db="EMBL/GenBank/DDBJ databases">
        <authorList>
            <person name="Afonso C.L."/>
            <person name="Miller P.J."/>
            <person name="Scott M.A."/>
            <person name="Spackman E."/>
            <person name="Goraichik I."/>
            <person name="Dimitrov K.M."/>
            <person name="Suarez D.L."/>
            <person name="Swayne D.E."/>
        </authorList>
    </citation>
    <scope>NUCLEOTIDE SEQUENCE [LARGE SCALE GENOMIC DNA]</scope>
    <source>
        <strain evidence="1 2">KR-140</strain>
    </source>
</reference>
<dbReference type="Proteomes" id="UP000192582">
    <property type="component" value="Unassembled WGS sequence"/>
</dbReference>
<name>A0A1W1VC31_9DEIO</name>
<organism evidence="1 2">
    <name type="scientific">Deinococcus hopiensis KR-140</name>
    <dbReference type="NCBI Taxonomy" id="695939"/>
    <lineage>
        <taxon>Bacteria</taxon>
        <taxon>Thermotogati</taxon>
        <taxon>Deinococcota</taxon>
        <taxon>Deinococci</taxon>
        <taxon>Deinococcales</taxon>
        <taxon>Deinococcaceae</taxon>
        <taxon>Deinococcus</taxon>
    </lineage>
</organism>
<dbReference type="STRING" id="695939.SAMN00790413_00935"/>
<evidence type="ECO:0000313" key="1">
    <source>
        <dbReference type="EMBL" id="SMB90918.1"/>
    </source>
</evidence>
<evidence type="ECO:0000313" key="2">
    <source>
        <dbReference type="Proteomes" id="UP000192582"/>
    </source>
</evidence>
<protein>
    <submittedName>
        <fullName evidence="1">Uncharacterized conserved protein YdgA, DUF945 family</fullName>
    </submittedName>
</protein>